<organism evidence="1">
    <name type="scientific">marine sediment metagenome</name>
    <dbReference type="NCBI Taxonomy" id="412755"/>
    <lineage>
        <taxon>unclassified sequences</taxon>
        <taxon>metagenomes</taxon>
        <taxon>ecological metagenomes</taxon>
    </lineage>
</organism>
<comment type="caution">
    <text evidence="1">The sequence shown here is derived from an EMBL/GenBank/DDBJ whole genome shotgun (WGS) entry which is preliminary data.</text>
</comment>
<reference evidence="1" key="1">
    <citation type="journal article" date="2014" name="Front. Microbiol.">
        <title>High frequency of phylogenetically diverse reductive dehalogenase-homologous genes in deep subseafloor sedimentary metagenomes.</title>
        <authorList>
            <person name="Kawai M."/>
            <person name="Futagami T."/>
            <person name="Toyoda A."/>
            <person name="Takaki Y."/>
            <person name="Nishi S."/>
            <person name="Hori S."/>
            <person name="Arai W."/>
            <person name="Tsubouchi T."/>
            <person name="Morono Y."/>
            <person name="Uchiyama I."/>
            <person name="Ito T."/>
            <person name="Fujiyama A."/>
            <person name="Inagaki F."/>
            <person name="Takami H."/>
        </authorList>
    </citation>
    <scope>NUCLEOTIDE SEQUENCE</scope>
    <source>
        <strain evidence="1">Expedition CK06-06</strain>
    </source>
</reference>
<proteinExistence type="predicted"/>
<evidence type="ECO:0000313" key="1">
    <source>
        <dbReference type="EMBL" id="GAI52248.1"/>
    </source>
</evidence>
<gene>
    <name evidence="1" type="ORF">S06H3_56400</name>
</gene>
<dbReference type="AlphaFoldDB" id="X1P8S4"/>
<dbReference type="EMBL" id="BARV01036274">
    <property type="protein sequence ID" value="GAI52248.1"/>
    <property type="molecule type" value="Genomic_DNA"/>
</dbReference>
<protein>
    <submittedName>
        <fullName evidence="1">Uncharacterized protein</fullName>
    </submittedName>
</protein>
<accession>X1P8S4</accession>
<name>X1P8S4_9ZZZZ</name>
<sequence length="95" mass="11047">MTVHVGGEEKELIELEDAEREAMAVLRRRTHSRIKNLFIETSELKRTGDLIMYDIKGRLDFVTRPKGFLRKERVEERDFKITIDALTGKCIGARV</sequence>